<evidence type="ECO:0000256" key="1">
    <source>
        <dbReference type="ARBA" id="ARBA00004141"/>
    </source>
</evidence>
<dbReference type="InterPro" id="IPR018499">
    <property type="entry name" value="Tetraspanin/Peripherin"/>
</dbReference>
<dbReference type="InterPro" id="IPR008952">
    <property type="entry name" value="Tetraspanin_EC2_sf"/>
</dbReference>
<evidence type="ECO:0000256" key="4">
    <source>
        <dbReference type="ARBA" id="ARBA00022989"/>
    </source>
</evidence>
<keyword evidence="8" id="KW-1185">Reference proteome</keyword>
<organism evidence="7 8">
    <name type="scientific">Magallana gigas</name>
    <name type="common">Pacific oyster</name>
    <name type="synonym">Crassostrea gigas</name>
    <dbReference type="NCBI Taxonomy" id="29159"/>
    <lineage>
        <taxon>Eukaryota</taxon>
        <taxon>Metazoa</taxon>
        <taxon>Spiralia</taxon>
        <taxon>Lophotrochozoa</taxon>
        <taxon>Mollusca</taxon>
        <taxon>Bivalvia</taxon>
        <taxon>Autobranchia</taxon>
        <taxon>Pteriomorphia</taxon>
        <taxon>Ostreida</taxon>
        <taxon>Ostreoidea</taxon>
        <taxon>Ostreidae</taxon>
        <taxon>Magallana</taxon>
    </lineage>
</organism>
<feature type="transmembrane region" description="Helical" evidence="6">
    <location>
        <begin position="70"/>
        <end position="95"/>
    </location>
</feature>
<dbReference type="Gene3D" id="1.10.1450.10">
    <property type="entry name" value="Tetraspanin"/>
    <property type="match status" value="1"/>
</dbReference>
<reference evidence="7" key="1">
    <citation type="submission" date="2022-08" db="UniProtKB">
        <authorList>
            <consortium name="EnsemblMetazoa"/>
        </authorList>
    </citation>
    <scope>IDENTIFICATION</scope>
    <source>
        <strain evidence="7">05x7-T-G4-1.051#20</strain>
    </source>
</reference>
<evidence type="ECO:0000256" key="5">
    <source>
        <dbReference type="ARBA" id="ARBA00023136"/>
    </source>
</evidence>
<feature type="transmembrane region" description="Helical" evidence="6">
    <location>
        <begin position="7"/>
        <end position="32"/>
    </location>
</feature>
<dbReference type="Pfam" id="PF00335">
    <property type="entry name" value="Tetraspanin"/>
    <property type="match status" value="1"/>
</dbReference>
<dbReference type="EnsemblMetazoa" id="G27575.3">
    <property type="protein sequence ID" value="G27575.3:cds"/>
    <property type="gene ID" value="G27575"/>
</dbReference>
<name>A0A8W8LDI1_MAGGI</name>
<dbReference type="GO" id="GO:0005886">
    <property type="term" value="C:plasma membrane"/>
    <property type="evidence" value="ECO:0007669"/>
    <property type="project" value="TreeGrafter"/>
</dbReference>
<dbReference type="Proteomes" id="UP000005408">
    <property type="component" value="Unassembled WGS sequence"/>
</dbReference>
<dbReference type="InterPro" id="IPR000301">
    <property type="entry name" value="Tetraspanin_animals"/>
</dbReference>
<feature type="transmembrane region" description="Helical" evidence="6">
    <location>
        <begin position="240"/>
        <end position="263"/>
    </location>
</feature>
<evidence type="ECO:0000313" key="7">
    <source>
        <dbReference type="EnsemblMetazoa" id="G27575.3:cds"/>
    </source>
</evidence>
<comment type="subcellular location">
    <subcellularLocation>
        <location evidence="1 6">Membrane</location>
        <topology evidence="1 6">Multi-pass membrane protein</topology>
    </subcellularLocation>
</comment>
<dbReference type="PANTHER" id="PTHR19282">
    <property type="entry name" value="TETRASPANIN"/>
    <property type="match status" value="1"/>
</dbReference>
<keyword evidence="5 6" id="KW-0472">Membrane</keyword>
<protein>
    <recommendedName>
        <fullName evidence="6">Tetraspanin</fullName>
    </recommendedName>
</protein>
<sequence length="281" mass="30227">MGCLVGLGRILIVIINIIFLILGLVFFALGLVCLVGESMLKPYYQSVLDTLKAQLEANNFGTIDLSSFNISALIGGLGYFFVGLGLFLLIITILGCCGACCKVKYMLITYAVIVIVILTGEIIFMGILYGSPDTIKDEMKGPLKASIQSDYMGFNGTNIVSLGWNFAHRQFSCCGVDSYNDFTGGVKWNTNYGGGLKAPITCCITIPDSGTPTCAETPSDIYTKGCFDEVYNMLLGNVSLVAGSIAGCGCFQLVLIIFALIIFCDARQSSKVNPKQYKRNG</sequence>
<evidence type="ECO:0000256" key="2">
    <source>
        <dbReference type="ARBA" id="ARBA00006840"/>
    </source>
</evidence>
<proteinExistence type="inferred from homology"/>
<feature type="transmembrane region" description="Helical" evidence="6">
    <location>
        <begin position="107"/>
        <end position="129"/>
    </location>
</feature>
<dbReference type="PANTHER" id="PTHR19282:SF544">
    <property type="entry name" value="TETRASPANIN"/>
    <property type="match status" value="1"/>
</dbReference>
<keyword evidence="3 6" id="KW-0812">Transmembrane</keyword>
<dbReference type="AlphaFoldDB" id="A0A8W8LDI1"/>
<keyword evidence="4 6" id="KW-1133">Transmembrane helix</keyword>
<dbReference type="SUPFAM" id="SSF48652">
    <property type="entry name" value="Tetraspanin"/>
    <property type="match status" value="1"/>
</dbReference>
<comment type="similarity">
    <text evidence="2 6">Belongs to the tetraspanin (TM4SF) family.</text>
</comment>
<evidence type="ECO:0000256" key="6">
    <source>
        <dbReference type="RuleBase" id="RU361218"/>
    </source>
</evidence>
<accession>A0A8W8LDI1</accession>
<evidence type="ECO:0000256" key="3">
    <source>
        <dbReference type="ARBA" id="ARBA00022692"/>
    </source>
</evidence>
<evidence type="ECO:0000313" key="8">
    <source>
        <dbReference type="Proteomes" id="UP000005408"/>
    </source>
</evidence>
<dbReference type="PIRSF" id="PIRSF002419">
    <property type="entry name" value="Tetraspanin"/>
    <property type="match status" value="1"/>
</dbReference>